<dbReference type="Pfam" id="PF00108">
    <property type="entry name" value="Thiolase_N"/>
    <property type="match status" value="1"/>
</dbReference>
<comment type="caution">
    <text evidence="10">The sequence shown here is derived from an EMBL/GenBank/DDBJ whole genome shotgun (WGS) entry which is preliminary data.</text>
</comment>
<dbReference type="RefSeq" id="WP_203031644.1">
    <property type="nucleotide sequence ID" value="NZ_JAEACQ010000054.1"/>
</dbReference>
<dbReference type="PANTHER" id="PTHR18919">
    <property type="entry name" value="ACETYL-COA C-ACYLTRANSFERASE"/>
    <property type="match status" value="1"/>
</dbReference>
<dbReference type="InterPro" id="IPR020617">
    <property type="entry name" value="Thiolase_C"/>
</dbReference>
<feature type="active site" description="Acyl-thioester intermediate" evidence="6">
    <location>
        <position position="86"/>
    </location>
</feature>
<dbReference type="InterPro" id="IPR002155">
    <property type="entry name" value="Thiolase"/>
</dbReference>
<evidence type="ECO:0000259" key="8">
    <source>
        <dbReference type="Pfam" id="PF00108"/>
    </source>
</evidence>
<feature type="domain" description="Thiolase N-terminal" evidence="8">
    <location>
        <begin position="5"/>
        <end position="259"/>
    </location>
</feature>
<dbReference type="AlphaFoldDB" id="A0A937R4U3"/>
<dbReference type="EC" id="2.3.1.9" evidence="2"/>
<evidence type="ECO:0000259" key="9">
    <source>
        <dbReference type="Pfam" id="PF02803"/>
    </source>
</evidence>
<gene>
    <name evidence="10" type="ORF">I7412_01045</name>
</gene>
<keyword evidence="11" id="KW-1185">Reference proteome</keyword>
<feature type="active site" description="Proton acceptor" evidence="6">
    <location>
        <position position="347"/>
    </location>
</feature>
<feature type="domain" description="Thiolase C-terminal" evidence="9">
    <location>
        <begin position="269"/>
        <end position="389"/>
    </location>
</feature>
<evidence type="ECO:0000256" key="6">
    <source>
        <dbReference type="PIRSR" id="PIRSR000429-1"/>
    </source>
</evidence>
<keyword evidence="3 7" id="KW-0808">Transferase</keyword>
<dbReference type="NCBIfam" id="TIGR01930">
    <property type="entry name" value="AcCoA-C-Actrans"/>
    <property type="match status" value="1"/>
</dbReference>
<sequence length="408" mass="41603">MHEAVIVSTARTAIGTAFKGTLTEMSAFDLGTRAVAEALGRSGVDPALVDDVVLGESLYGGGDIARYAAVNAGIVGVPGIAHNRHCASGLAAVQSAAASIRSGMDRVVIAGGVQSASTKPRARWRIPGTDEWDEDWLAYSHPETPDAPCRDMSITVGWNAAVQANLTREEMDAWALRSHQRAVAAIDAGSFAEEIFPIEVPRRDGTTVTFAVDEHPRRTTSLERLAALKPIHPEIEGFSITAGNASGVNDGAAAMVLADSGFAEKHGLEPLGVIRAWASVGVPPAETGLAPTIAIPKALERAGLTIGDIALWEINEAFASVAVATTRILGLDDTLVNVAGSGCSLGHPVAMTGSRMIITMVHELRRRGGGTGVAAMCAGGGMATAVVFEVAGGGGGGGGGGGPPGAPP</sequence>
<reference evidence="10" key="1">
    <citation type="submission" date="2020-12" db="EMBL/GenBank/DDBJ databases">
        <title>Genomic characterization of non-nitrogen-fixing Frankia strains.</title>
        <authorList>
            <person name="Carlos-Shanley C."/>
            <person name="Guerra T."/>
            <person name="Hahn D."/>
        </authorList>
    </citation>
    <scope>NUCLEOTIDE SEQUENCE</scope>
    <source>
        <strain evidence="10">CN6</strain>
    </source>
</reference>
<comment type="similarity">
    <text evidence="1 7">Belongs to the thiolase-like superfamily. Thiolase family.</text>
</comment>
<dbReference type="PIRSF" id="PIRSF000429">
    <property type="entry name" value="Ac-CoA_Ac_transf"/>
    <property type="match status" value="1"/>
</dbReference>
<dbReference type="InterPro" id="IPR020610">
    <property type="entry name" value="Thiolase_AS"/>
</dbReference>
<evidence type="ECO:0000256" key="7">
    <source>
        <dbReference type="RuleBase" id="RU003557"/>
    </source>
</evidence>
<dbReference type="Proteomes" id="UP000604475">
    <property type="component" value="Unassembled WGS sequence"/>
</dbReference>
<evidence type="ECO:0000313" key="10">
    <source>
        <dbReference type="EMBL" id="MBL7625788.1"/>
    </source>
</evidence>
<protein>
    <recommendedName>
        <fullName evidence="5">Probable acetyl-CoA acetyltransferase</fullName>
        <ecNumber evidence="2">2.3.1.9</ecNumber>
    </recommendedName>
</protein>
<dbReference type="EMBL" id="JAEACQ010000054">
    <property type="protein sequence ID" value="MBL7625788.1"/>
    <property type="molecule type" value="Genomic_DNA"/>
</dbReference>
<dbReference type="GO" id="GO:0003985">
    <property type="term" value="F:acetyl-CoA C-acetyltransferase activity"/>
    <property type="evidence" value="ECO:0007669"/>
    <property type="project" value="UniProtKB-EC"/>
</dbReference>
<accession>A0A937R4U3</accession>
<dbReference type="InterPro" id="IPR016039">
    <property type="entry name" value="Thiolase-like"/>
</dbReference>
<dbReference type="CDD" id="cd00751">
    <property type="entry name" value="thiolase"/>
    <property type="match status" value="1"/>
</dbReference>
<evidence type="ECO:0000256" key="3">
    <source>
        <dbReference type="ARBA" id="ARBA00022679"/>
    </source>
</evidence>
<evidence type="ECO:0000256" key="5">
    <source>
        <dbReference type="ARBA" id="ARBA00040529"/>
    </source>
</evidence>
<keyword evidence="4 7" id="KW-0012">Acyltransferase</keyword>
<evidence type="ECO:0000256" key="2">
    <source>
        <dbReference type="ARBA" id="ARBA00012705"/>
    </source>
</evidence>
<feature type="non-terminal residue" evidence="10">
    <location>
        <position position="408"/>
    </location>
</feature>
<dbReference type="Gene3D" id="3.40.47.10">
    <property type="match status" value="1"/>
</dbReference>
<dbReference type="Pfam" id="PF02803">
    <property type="entry name" value="Thiolase_C"/>
    <property type="match status" value="1"/>
</dbReference>
<evidence type="ECO:0000313" key="11">
    <source>
        <dbReference type="Proteomes" id="UP000604475"/>
    </source>
</evidence>
<dbReference type="PANTHER" id="PTHR18919:SF107">
    <property type="entry name" value="ACETYL-COA ACETYLTRANSFERASE, CYTOSOLIC"/>
    <property type="match status" value="1"/>
</dbReference>
<evidence type="ECO:0000256" key="1">
    <source>
        <dbReference type="ARBA" id="ARBA00010982"/>
    </source>
</evidence>
<organism evidence="10 11">
    <name type="scientific">Frankia nepalensis</name>
    <dbReference type="NCBI Taxonomy" id="1836974"/>
    <lineage>
        <taxon>Bacteria</taxon>
        <taxon>Bacillati</taxon>
        <taxon>Actinomycetota</taxon>
        <taxon>Actinomycetes</taxon>
        <taxon>Frankiales</taxon>
        <taxon>Frankiaceae</taxon>
        <taxon>Frankia</taxon>
    </lineage>
</organism>
<dbReference type="SUPFAM" id="SSF53901">
    <property type="entry name" value="Thiolase-like"/>
    <property type="match status" value="2"/>
</dbReference>
<dbReference type="PROSITE" id="PS00099">
    <property type="entry name" value="THIOLASE_3"/>
    <property type="match status" value="1"/>
</dbReference>
<name>A0A937R4U3_9ACTN</name>
<feature type="active site" description="Proton acceptor" evidence="6">
    <location>
        <position position="377"/>
    </location>
</feature>
<dbReference type="InterPro" id="IPR020616">
    <property type="entry name" value="Thiolase_N"/>
</dbReference>
<evidence type="ECO:0000256" key="4">
    <source>
        <dbReference type="ARBA" id="ARBA00023315"/>
    </source>
</evidence>
<proteinExistence type="inferred from homology"/>